<feature type="binding site" evidence="18">
    <location>
        <position position="95"/>
    </location>
    <ligand>
        <name>Zn(2+)</name>
        <dbReference type="ChEBI" id="CHEBI:29105"/>
        <note>catalytic</note>
    </ligand>
</feature>
<dbReference type="GO" id="GO:0009231">
    <property type="term" value="P:riboflavin biosynthetic process"/>
    <property type="evidence" value="ECO:0007669"/>
    <property type="project" value="UniProtKB-UniPathway"/>
</dbReference>
<feature type="binding site" evidence="17">
    <location>
        <position position="241"/>
    </location>
    <ligand>
        <name>NADP(+)</name>
        <dbReference type="ChEBI" id="CHEBI:58349"/>
    </ligand>
</feature>
<dbReference type="GO" id="GO:0008270">
    <property type="term" value="F:zinc ion binding"/>
    <property type="evidence" value="ECO:0007669"/>
    <property type="project" value="InterPro"/>
</dbReference>
<keyword evidence="9 15" id="KW-0862">Zinc</keyword>
<feature type="domain" description="CMP/dCMP-type deaminase" evidence="19">
    <location>
        <begin position="21"/>
        <end position="143"/>
    </location>
</feature>
<dbReference type="PANTHER" id="PTHR38011:SF7">
    <property type="entry name" value="2,5-DIAMINO-6-RIBOSYLAMINO-4(3H)-PYRIMIDINONE 5'-PHOSPHATE REDUCTASE"/>
    <property type="match status" value="1"/>
</dbReference>
<keyword evidence="11 15" id="KW-0560">Oxidoreductase</keyword>
<feature type="binding site" evidence="17">
    <location>
        <position position="314"/>
    </location>
    <ligand>
        <name>substrate</name>
    </ligand>
</feature>
<feature type="binding site" evidence="18">
    <location>
        <position position="104"/>
    </location>
    <ligand>
        <name>Zn(2+)</name>
        <dbReference type="ChEBI" id="CHEBI:29105"/>
        <note>catalytic</note>
    </ligand>
</feature>
<dbReference type="GO" id="GO:0008703">
    <property type="term" value="F:5-amino-6-(5-phosphoribosylamino)uracil reductase activity"/>
    <property type="evidence" value="ECO:0007669"/>
    <property type="project" value="UniProtKB-EC"/>
</dbReference>
<evidence type="ECO:0000259" key="19">
    <source>
        <dbReference type="PROSITE" id="PS51747"/>
    </source>
</evidence>
<evidence type="ECO:0000256" key="11">
    <source>
        <dbReference type="ARBA" id="ARBA00023002"/>
    </source>
</evidence>
<dbReference type="PaxDb" id="411460-RUMTOR_00969"/>
<dbReference type="Pfam" id="PF00383">
    <property type="entry name" value="dCMP_cyt_deam_1"/>
    <property type="match status" value="1"/>
</dbReference>
<gene>
    <name evidence="20" type="primary">ribD</name>
    <name evidence="20" type="ORF">RUMTOR_00969</name>
</gene>
<dbReference type="InterPro" id="IPR002125">
    <property type="entry name" value="CMP_dCMP_dom"/>
</dbReference>
<feature type="binding site" evidence="17">
    <location>
        <position position="174"/>
    </location>
    <ligand>
        <name>NADP(+)</name>
        <dbReference type="ChEBI" id="CHEBI:58349"/>
    </ligand>
</feature>
<dbReference type="Pfam" id="PF01872">
    <property type="entry name" value="RibD_C"/>
    <property type="match status" value="1"/>
</dbReference>
<evidence type="ECO:0000256" key="6">
    <source>
        <dbReference type="ARBA" id="ARBA00022619"/>
    </source>
</evidence>
<dbReference type="InterPro" id="IPR024072">
    <property type="entry name" value="DHFR-like_dom_sf"/>
</dbReference>
<evidence type="ECO:0000256" key="13">
    <source>
        <dbReference type="ARBA" id="ARBA00049861"/>
    </source>
</evidence>
<comment type="similarity">
    <text evidence="5 15">In the C-terminal section; belongs to the HTP reductase family.</text>
</comment>
<keyword evidence="8 15" id="KW-0378">Hydrolase</keyword>
<dbReference type="InterPro" id="IPR016192">
    <property type="entry name" value="APOBEC/CMP_deaminase_Zn-bd"/>
</dbReference>
<evidence type="ECO:0000256" key="1">
    <source>
        <dbReference type="ARBA" id="ARBA00002151"/>
    </source>
</evidence>
<keyword evidence="7 15" id="KW-0479">Metal-binding</keyword>
<feature type="binding site" evidence="17">
    <location>
        <position position="216"/>
    </location>
    <ligand>
        <name>NADP(+)</name>
        <dbReference type="ChEBI" id="CHEBI:58349"/>
    </ligand>
</feature>
<sequence length="395" mass="43550">MFKSLGVAQAKNRNKKEGIEMTDQEYMLRAIQLAKKGEGWTNPNPMVGAVIVKDGKIIGEGYHKKYGELHAERNAIASLTESAEGAVIYVTLEPCCHHGKTPPCTEAIIEQKIRKVVIGSRDPNPKVAGKGVQMLREAGVTVVEDFMREECDQLNPVFFHYITTKTPYVVMKYAMTLDGKIATKTGASKWITGESARKEVQHMRHQYMGIMAGIGTVLADDPMLNVRVEGWKSPVRIVCDSKLRIPPGSQIVKSAEKYRTIVAYAEQKNAKEKIKILHTMGVETIYCPDEKNQIDLKKLMADLGNRGIDSILLEGGGTLNDSALRVGIVKEVQAFVAPKLFGGVAGKTPVEGIGVELPSEAVELKYTDICQIGEDIRIKCQVCDKKQEESCLQES</sequence>
<organism evidence="20 21">
    <name type="scientific">[Ruminococcus] torques ATCC 27756</name>
    <dbReference type="NCBI Taxonomy" id="411460"/>
    <lineage>
        <taxon>Bacteria</taxon>
        <taxon>Bacillati</taxon>
        <taxon>Bacillota</taxon>
        <taxon>Clostridia</taxon>
        <taxon>Lachnospirales</taxon>
        <taxon>Lachnospiraceae</taxon>
        <taxon>Mediterraneibacter</taxon>
    </lineage>
</organism>
<dbReference type="PROSITE" id="PS51747">
    <property type="entry name" value="CYT_DCMP_DEAMINASES_2"/>
    <property type="match status" value="1"/>
</dbReference>
<evidence type="ECO:0000256" key="10">
    <source>
        <dbReference type="ARBA" id="ARBA00022857"/>
    </source>
</evidence>
<keyword evidence="10 15" id="KW-0521">NADP</keyword>
<accession>A5KL65</accession>
<dbReference type="EC" id="3.5.4.26" evidence="15"/>
<dbReference type="InterPro" id="IPR004794">
    <property type="entry name" value="Eubact_RibD"/>
</dbReference>
<evidence type="ECO:0000256" key="17">
    <source>
        <dbReference type="PIRSR" id="PIRSR006769-2"/>
    </source>
</evidence>
<evidence type="ECO:0000256" key="2">
    <source>
        <dbReference type="ARBA" id="ARBA00004882"/>
    </source>
</evidence>
<dbReference type="EC" id="1.1.1.193" evidence="15"/>
<comment type="function">
    <text evidence="1 15">Converts 2,5-diamino-6-(ribosylamino)-4(3h)-pyrimidinone 5'-phosphate into 5-amino-6-(ribosylamino)-2,4(1h,3h)-pyrimidinedione 5'-phosphate.</text>
</comment>
<feature type="binding site" evidence="17">
    <location>
        <begin position="316"/>
        <end position="322"/>
    </location>
    <ligand>
        <name>NADP(+)</name>
        <dbReference type="ChEBI" id="CHEBI:58349"/>
    </ligand>
</feature>
<dbReference type="InterPro" id="IPR016193">
    <property type="entry name" value="Cytidine_deaminase-like"/>
</dbReference>
<dbReference type="PIRSF" id="PIRSF006769">
    <property type="entry name" value="RibD"/>
    <property type="match status" value="1"/>
</dbReference>
<evidence type="ECO:0000256" key="14">
    <source>
        <dbReference type="ARBA" id="ARBA00049886"/>
    </source>
</evidence>
<evidence type="ECO:0000256" key="3">
    <source>
        <dbReference type="ARBA" id="ARBA00004910"/>
    </source>
</evidence>
<evidence type="ECO:0000256" key="12">
    <source>
        <dbReference type="ARBA" id="ARBA00023268"/>
    </source>
</evidence>
<comment type="catalytic activity">
    <reaction evidence="13 15">
        <text>5-amino-6-(5-phospho-D-ribitylamino)uracil + NADP(+) = 5-amino-6-(5-phospho-D-ribosylamino)uracil + NADPH + H(+)</text>
        <dbReference type="Rhea" id="RHEA:17845"/>
        <dbReference type="ChEBI" id="CHEBI:15378"/>
        <dbReference type="ChEBI" id="CHEBI:57783"/>
        <dbReference type="ChEBI" id="CHEBI:58349"/>
        <dbReference type="ChEBI" id="CHEBI:58421"/>
        <dbReference type="ChEBI" id="CHEBI:58453"/>
        <dbReference type="EC" id="1.1.1.193"/>
    </reaction>
</comment>
<feature type="active site" description="Proton donor" evidence="16">
    <location>
        <position position="72"/>
    </location>
</feature>
<name>A5KL65_9FIRM</name>
<comment type="caution">
    <text evidence="20">The sequence shown here is derived from an EMBL/GenBank/DDBJ whole genome shotgun (WGS) entry which is preliminary data.</text>
</comment>
<dbReference type="Gene3D" id="3.40.430.10">
    <property type="entry name" value="Dihydrofolate Reductase, subunit A"/>
    <property type="match status" value="1"/>
</dbReference>
<keyword evidence="6 15" id="KW-0686">Riboflavin biosynthesis</keyword>
<feature type="binding site" evidence="17">
    <location>
        <position position="204"/>
    </location>
    <ligand>
        <name>substrate</name>
    </ligand>
</feature>
<evidence type="ECO:0000256" key="9">
    <source>
        <dbReference type="ARBA" id="ARBA00022833"/>
    </source>
</evidence>
<evidence type="ECO:0000256" key="8">
    <source>
        <dbReference type="ARBA" id="ARBA00022801"/>
    </source>
</evidence>
<dbReference type="GO" id="GO:0008835">
    <property type="term" value="F:diaminohydroxyphosphoribosylaminopyrimidine deaminase activity"/>
    <property type="evidence" value="ECO:0007669"/>
    <property type="project" value="UniProtKB-EC"/>
</dbReference>
<feature type="binding site" evidence="17">
    <location>
        <position position="190"/>
    </location>
    <ligand>
        <name>NADP(+)</name>
        <dbReference type="ChEBI" id="CHEBI:58349"/>
    </ligand>
</feature>
<dbReference type="InterPro" id="IPR050765">
    <property type="entry name" value="Riboflavin_Biosynth_HTPR"/>
</dbReference>
<dbReference type="PANTHER" id="PTHR38011">
    <property type="entry name" value="DIHYDROFOLATE REDUCTASE FAMILY PROTEIN (AFU_ORTHOLOGUE AFUA_8G06820)"/>
    <property type="match status" value="1"/>
</dbReference>
<evidence type="ECO:0000256" key="4">
    <source>
        <dbReference type="ARBA" id="ARBA00005259"/>
    </source>
</evidence>
<dbReference type="Proteomes" id="UP000003577">
    <property type="component" value="Unassembled WGS sequence"/>
</dbReference>
<dbReference type="NCBIfam" id="TIGR00326">
    <property type="entry name" value="eubact_ribD"/>
    <property type="match status" value="1"/>
</dbReference>
<evidence type="ECO:0000256" key="18">
    <source>
        <dbReference type="PIRSR" id="PIRSR006769-3"/>
    </source>
</evidence>
<reference evidence="20 21" key="2">
    <citation type="submission" date="2007-04" db="EMBL/GenBank/DDBJ databases">
        <title>Draft genome sequence of Ruminococcus torques (ATCC 27756).</title>
        <authorList>
            <person name="Sudarsanam P."/>
            <person name="Ley R."/>
            <person name="Guruge J."/>
            <person name="Turnbaugh P.J."/>
            <person name="Mahowald M."/>
            <person name="Liep D."/>
            <person name="Gordon J."/>
        </authorList>
    </citation>
    <scope>NUCLEOTIDE SEQUENCE [LARGE SCALE GENOMIC DNA]</scope>
    <source>
        <strain evidence="20 21">ATCC 27756</strain>
    </source>
</reference>
<comment type="pathway">
    <text evidence="3 15">Cofactor biosynthesis; riboflavin biosynthesis; 5-amino-6-(D-ribitylamino)uracil from GTP: step 3/4.</text>
</comment>
<feature type="binding site" evidence="17">
    <location>
        <position position="227"/>
    </location>
    <ligand>
        <name>substrate</name>
    </ligand>
</feature>
<dbReference type="Gene3D" id="3.40.140.10">
    <property type="entry name" value="Cytidine Deaminase, domain 2"/>
    <property type="match status" value="1"/>
</dbReference>
<dbReference type="EMBL" id="AAVP02000003">
    <property type="protein sequence ID" value="EDK24703.1"/>
    <property type="molecule type" value="Genomic_DNA"/>
</dbReference>
<evidence type="ECO:0000256" key="15">
    <source>
        <dbReference type="PIRNR" id="PIRNR006769"/>
    </source>
</evidence>
<evidence type="ECO:0000313" key="20">
    <source>
        <dbReference type="EMBL" id="EDK24703.1"/>
    </source>
</evidence>
<evidence type="ECO:0000256" key="16">
    <source>
        <dbReference type="PIRSR" id="PIRSR006769-1"/>
    </source>
</evidence>
<feature type="binding site" evidence="17">
    <location>
        <position position="220"/>
    </location>
    <ligand>
        <name>NADP(+)</name>
        <dbReference type="ChEBI" id="CHEBI:58349"/>
    </ligand>
</feature>
<feature type="binding site" evidence="17">
    <location>
        <position position="224"/>
    </location>
    <ligand>
        <name>substrate</name>
    </ligand>
</feature>
<comment type="similarity">
    <text evidence="4 15">In the N-terminal section; belongs to the cytidine and deoxycytidylate deaminase family.</text>
</comment>
<dbReference type="FunFam" id="3.40.140.10:FF:000025">
    <property type="entry name" value="Riboflavin biosynthesis protein RibD"/>
    <property type="match status" value="1"/>
</dbReference>
<dbReference type="HOGENOM" id="CLU_036590_1_2_9"/>
<dbReference type="InterPro" id="IPR002734">
    <property type="entry name" value="RibDG_C"/>
</dbReference>
<feature type="binding site" evidence="17">
    <location>
        <position position="188"/>
    </location>
    <ligand>
        <name>substrate</name>
    </ligand>
</feature>
<dbReference type="GO" id="GO:0050661">
    <property type="term" value="F:NADP binding"/>
    <property type="evidence" value="ECO:0007669"/>
    <property type="project" value="InterPro"/>
</dbReference>
<evidence type="ECO:0000313" key="21">
    <source>
        <dbReference type="Proteomes" id="UP000003577"/>
    </source>
</evidence>
<dbReference type="SUPFAM" id="SSF53597">
    <property type="entry name" value="Dihydrofolate reductase-like"/>
    <property type="match status" value="1"/>
</dbReference>
<comment type="pathway">
    <text evidence="2 15">Cofactor biosynthesis; riboflavin biosynthesis; 5-amino-6-(D-ribitylamino)uracil from GTP: step 2/4.</text>
</comment>
<dbReference type="SUPFAM" id="SSF53927">
    <property type="entry name" value="Cytidine deaminase-like"/>
    <property type="match status" value="1"/>
</dbReference>
<dbReference type="CDD" id="cd01284">
    <property type="entry name" value="Riboflavin_deaminase-reductase"/>
    <property type="match status" value="1"/>
</dbReference>
<dbReference type="NCBIfam" id="TIGR00227">
    <property type="entry name" value="ribD_Cterm"/>
    <property type="match status" value="1"/>
</dbReference>
<comment type="catalytic activity">
    <reaction evidence="14 15">
        <text>2,5-diamino-6-hydroxy-4-(5-phosphoribosylamino)-pyrimidine + H2O + H(+) = 5-amino-6-(5-phospho-D-ribosylamino)uracil + NH4(+)</text>
        <dbReference type="Rhea" id="RHEA:21868"/>
        <dbReference type="ChEBI" id="CHEBI:15377"/>
        <dbReference type="ChEBI" id="CHEBI:15378"/>
        <dbReference type="ChEBI" id="CHEBI:28938"/>
        <dbReference type="ChEBI" id="CHEBI:58453"/>
        <dbReference type="ChEBI" id="CHEBI:58614"/>
        <dbReference type="EC" id="3.5.4.26"/>
    </reaction>
</comment>
<dbReference type="UniPathway" id="UPA00275">
    <property type="reaction ID" value="UER00401"/>
</dbReference>
<reference evidence="20 21" key="1">
    <citation type="submission" date="2007-03" db="EMBL/GenBank/DDBJ databases">
        <authorList>
            <person name="Fulton L."/>
            <person name="Clifton S."/>
            <person name="Fulton B."/>
            <person name="Xu J."/>
            <person name="Minx P."/>
            <person name="Pepin K.H."/>
            <person name="Johnson M."/>
            <person name="Thiruvilangam P."/>
            <person name="Bhonagiri V."/>
            <person name="Nash W.E."/>
            <person name="Mardis E.R."/>
            <person name="Wilson R.K."/>
        </authorList>
    </citation>
    <scope>NUCLEOTIDE SEQUENCE [LARGE SCALE GENOMIC DNA]</scope>
    <source>
        <strain evidence="20 21">ATCC 27756</strain>
    </source>
</reference>
<keyword evidence="12" id="KW-0511">Multifunctional enzyme</keyword>
<evidence type="ECO:0000256" key="7">
    <source>
        <dbReference type="ARBA" id="ARBA00022723"/>
    </source>
</evidence>
<dbReference type="AlphaFoldDB" id="A5KL65"/>
<protein>
    <recommendedName>
        <fullName evidence="15">Riboflavin biosynthesis protein RibD</fullName>
    </recommendedName>
    <domain>
        <recommendedName>
            <fullName evidence="15">Diaminohydroxyphosphoribosylaminopyrimidine deaminase</fullName>
            <shortName evidence="15">DRAP deaminase</shortName>
            <ecNumber evidence="15">3.5.4.26</ecNumber>
        </recommendedName>
        <alternativeName>
            <fullName evidence="15">Riboflavin-specific deaminase</fullName>
        </alternativeName>
    </domain>
    <domain>
        <recommendedName>
            <fullName evidence="15">5-amino-6-(5-phosphoribosylamino)uracil reductase</fullName>
            <ecNumber evidence="15">1.1.1.193</ecNumber>
        </recommendedName>
        <alternativeName>
            <fullName evidence="15">HTP reductase</fullName>
        </alternativeName>
    </domain>
</protein>
<evidence type="ECO:0000256" key="5">
    <source>
        <dbReference type="ARBA" id="ARBA00007417"/>
    </source>
</evidence>
<proteinExistence type="inferred from homology"/>
<comment type="cofactor">
    <cofactor evidence="15 18">
        <name>Zn(2+)</name>
        <dbReference type="ChEBI" id="CHEBI:29105"/>
    </cofactor>
    <text evidence="15 18">Binds 1 zinc ion.</text>
</comment>
<dbReference type="PROSITE" id="PS00903">
    <property type="entry name" value="CYT_DCMP_DEAMINASES_1"/>
    <property type="match status" value="1"/>
</dbReference>
<feature type="binding site" evidence="18">
    <location>
        <position position="70"/>
    </location>
    <ligand>
        <name>Zn(2+)</name>
        <dbReference type="ChEBI" id="CHEBI:29105"/>
        <note>catalytic</note>
    </ligand>
</feature>
<dbReference type="InterPro" id="IPR011549">
    <property type="entry name" value="RibD_C"/>
</dbReference>